<dbReference type="Gene3D" id="3.20.20.100">
    <property type="entry name" value="NADP-dependent oxidoreductase domain"/>
    <property type="match status" value="1"/>
</dbReference>
<proteinExistence type="predicted"/>
<accession>A0A931GG13</accession>
<dbReference type="AlphaFoldDB" id="A0A931GG13"/>
<dbReference type="InterPro" id="IPR020471">
    <property type="entry name" value="AKR"/>
</dbReference>
<evidence type="ECO:0000313" key="3">
    <source>
        <dbReference type="EMBL" id="MBG6085277.1"/>
    </source>
</evidence>
<dbReference type="RefSeq" id="WP_231365990.1">
    <property type="nucleotide sequence ID" value="NZ_JADOTZ010000001.1"/>
</dbReference>
<dbReference type="PANTHER" id="PTHR43625">
    <property type="entry name" value="AFLATOXIN B1 ALDEHYDE REDUCTASE"/>
    <property type="match status" value="1"/>
</dbReference>
<dbReference type="GO" id="GO:0016491">
    <property type="term" value="F:oxidoreductase activity"/>
    <property type="evidence" value="ECO:0007669"/>
    <property type="project" value="UniProtKB-KW"/>
</dbReference>
<dbReference type="SUPFAM" id="SSF51430">
    <property type="entry name" value="NAD(P)-linked oxidoreductase"/>
    <property type="match status" value="1"/>
</dbReference>
<sequence>MNVTHGYSSFPDRRDGVRLFQKAVEAGVDHFDTATLYGHGVSEELVGEALGGRRDEIFLASKCGLRRTEDGRTVVDGEPASIKRQAEASLRRLGTDAVDLYYLHRLDPNVPVEESVGALAELVQEGKIRSIGLSEVSVETLKRAEAVHHIAAVQNEFSLATRNPELGMLDACRELGTTFVAFSPLSRALLTGTLHEPWTLPQADIRSFMPRFSAENFPANASLVAQLQPIADRVGATLAQLALAWVHAHGEHVISIPGTARRDHLLENLGADALELDAETVAACSAIVNRHTVHGARYTEGQQSTIDSEVFAEEFADAAQAAG</sequence>
<name>A0A931GG13_9MICC</name>
<dbReference type="Proteomes" id="UP000625033">
    <property type="component" value="Unassembled WGS sequence"/>
</dbReference>
<keyword evidence="1" id="KW-0560">Oxidoreductase</keyword>
<organism evidence="3 4">
    <name type="scientific">Zhihengliuella flava</name>
    <dbReference type="NCBI Taxonomy" id="1285193"/>
    <lineage>
        <taxon>Bacteria</taxon>
        <taxon>Bacillati</taxon>
        <taxon>Actinomycetota</taxon>
        <taxon>Actinomycetes</taxon>
        <taxon>Micrococcales</taxon>
        <taxon>Micrococcaceae</taxon>
        <taxon>Zhihengliuella</taxon>
    </lineage>
</organism>
<gene>
    <name evidence="3" type="ORF">IW252_002044</name>
</gene>
<reference evidence="3" key="1">
    <citation type="submission" date="2020-11" db="EMBL/GenBank/DDBJ databases">
        <title>Sequencing the genomes of 1000 actinobacteria strains.</title>
        <authorList>
            <person name="Klenk H.-P."/>
        </authorList>
    </citation>
    <scope>NUCLEOTIDE SEQUENCE</scope>
    <source>
        <strain evidence="3">DSM 26152</strain>
    </source>
</reference>
<dbReference type="EMBL" id="JADOTZ010000001">
    <property type="protein sequence ID" value="MBG6085277.1"/>
    <property type="molecule type" value="Genomic_DNA"/>
</dbReference>
<protein>
    <submittedName>
        <fullName evidence="3">Aryl-alcohol dehydrogenase-like predicted oxidoreductase</fullName>
    </submittedName>
</protein>
<keyword evidence="4" id="KW-1185">Reference proteome</keyword>
<dbReference type="PRINTS" id="PR00069">
    <property type="entry name" value="ALDKETRDTASE"/>
</dbReference>
<dbReference type="PANTHER" id="PTHR43625:SF40">
    <property type="entry name" value="ALDO-KETO REDUCTASE YAKC [NADP(+)]"/>
    <property type="match status" value="1"/>
</dbReference>
<evidence type="ECO:0000256" key="1">
    <source>
        <dbReference type="ARBA" id="ARBA00023002"/>
    </source>
</evidence>
<dbReference type="InterPro" id="IPR036812">
    <property type="entry name" value="NAD(P)_OxRdtase_dom_sf"/>
</dbReference>
<dbReference type="InterPro" id="IPR023210">
    <property type="entry name" value="NADP_OxRdtase_dom"/>
</dbReference>
<dbReference type="InterPro" id="IPR050791">
    <property type="entry name" value="Aldo-Keto_reductase"/>
</dbReference>
<dbReference type="Pfam" id="PF00248">
    <property type="entry name" value="Aldo_ket_red"/>
    <property type="match status" value="1"/>
</dbReference>
<evidence type="ECO:0000313" key="4">
    <source>
        <dbReference type="Proteomes" id="UP000625033"/>
    </source>
</evidence>
<comment type="caution">
    <text evidence="3">The sequence shown here is derived from an EMBL/GenBank/DDBJ whole genome shotgun (WGS) entry which is preliminary data.</text>
</comment>
<dbReference type="GO" id="GO:0005737">
    <property type="term" value="C:cytoplasm"/>
    <property type="evidence" value="ECO:0007669"/>
    <property type="project" value="TreeGrafter"/>
</dbReference>
<feature type="domain" description="NADP-dependent oxidoreductase" evidence="2">
    <location>
        <begin position="11"/>
        <end position="288"/>
    </location>
</feature>
<evidence type="ECO:0000259" key="2">
    <source>
        <dbReference type="Pfam" id="PF00248"/>
    </source>
</evidence>